<reference evidence="2" key="1">
    <citation type="submission" date="2014-09" db="EMBL/GenBank/DDBJ databases">
        <title>Vibrio variabilis JCM 19239. (C206) whole genome shotgun sequence.</title>
        <authorList>
            <person name="Sawabe T."/>
            <person name="Meirelles P."/>
            <person name="Nakanishi M."/>
            <person name="Sayaka M."/>
            <person name="Hattori M."/>
            <person name="Ohkuma M."/>
        </authorList>
    </citation>
    <scope>NUCLEOTIDE SEQUENCE [LARGE SCALE GENOMIC DNA]</scope>
    <source>
        <strain evidence="2">JCM 19239</strain>
    </source>
</reference>
<dbReference type="Proteomes" id="UP000029223">
    <property type="component" value="Unassembled WGS sequence"/>
</dbReference>
<proteinExistence type="predicted"/>
<gene>
    <name evidence="1" type="ORF">JCM19239_4146</name>
</gene>
<organism evidence="1 2">
    <name type="scientific">Vibrio variabilis</name>
    <dbReference type="NCBI Taxonomy" id="990271"/>
    <lineage>
        <taxon>Bacteria</taxon>
        <taxon>Pseudomonadati</taxon>
        <taxon>Pseudomonadota</taxon>
        <taxon>Gammaproteobacteria</taxon>
        <taxon>Vibrionales</taxon>
        <taxon>Vibrionaceae</taxon>
        <taxon>Vibrio</taxon>
    </lineage>
</organism>
<evidence type="ECO:0000313" key="2">
    <source>
        <dbReference type="Proteomes" id="UP000029223"/>
    </source>
</evidence>
<keyword evidence="2" id="KW-1185">Reference proteome</keyword>
<dbReference type="EMBL" id="BBMS01000097">
    <property type="protein sequence ID" value="GAL30476.1"/>
    <property type="molecule type" value="Genomic_DNA"/>
</dbReference>
<name>A0ABQ0JNY6_9VIBR</name>
<evidence type="ECO:0000313" key="1">
    <source>
        <dbReference type="EMBL" id="GAL30476.1"/>
    </source>
</evidence>
<accession>A0ABQ0JNY6</accession>
<sequence length="115" mass="12924">MKELIHEHAERFAGMPYEAAIAGELNGSVFVSKGELEEKEPPIGEPMGCRSEYDRDGLKRYVLLYVDKCVRMYNGASSSLINSAYASIVEAMFEMQYITFEEAEDLLAETLKDNA</sequence>
<comment type="caution">
    <text evidence="1">The sequence shown here is derived from an EMBL/GenBank/DDBJ whole genome shotgun (WGS) entry which is preliminary data.</text>
</comment>
<protein>
    <submittedName>
        <fullName evidence="1">Uncharacterized protein</fullName>
    </submittedName>
</protein>